<dbReference type="Gene3D" id="2.40.10.10">
    <property type="entry name" value="Trypsin-like serine proteases"/>
    <property type="match status" value="1"/>
</dbReference>
<dbReference type="InterPro" id="IPR033116">
    <property type="entry name" value="TRYPSIN_SER"/>
</dbReference>
<keyword evidence="4" id="KW-0732">Signal</keyword>
<dbReference type="AlphaFoldDB" id="A0AB38ZEQ1"/>
<accession>A0AB38ZEQ1</accession>
<protein>
    <submittedName>
        <fullName evidence="7">Venom S1 protease with CUB domain 13</fullName>
    </submittedName>
</protein>
<keyword evidence="3" id="KW-0720">Serine protease</keyword>
<evidence type="ECO:0000256" key="1">
    <source>
        <dbReference type="ARBA" id="ARBA00023157"/>
    </source>
</evidence>
<dbReference type="Gene3D" id="2.60.120.290">
    <property type="entry name" value="Spermadhesin, CUB domain"/>
    <property type="match status" value="1"/>
</dbReference>
<name>A0AB38ZEQ1_9HEMI</name>
<keyword evidence="3" id="KW-0378">Hydrolase</keyword>
<evidence type="ECO:0000259" key="6">
    <source>
        <dbReference type="PROSITE" id="PS50240"/>
    </source>
</evidence>
<dbReference type="GO" id="GO:0006508">
    <property type="term" value="P:proteolysis"/>
    <property type="evidence" value="ECO:0007669"/>
    <property type="project" value="UniProtKB-KW"/>
</dbReference>
<dbReference type="InterPro" id="IPR001254">
    <property type="entry name" value="Trypsin_dom"/>
</dbReference>
<dbReference type="GO" id="GO:0004252">
    <property type="term" value="F:serine-type endopeptidase activity"/>
    <property type="evidence" value="ECO:0007669"/>
    <property type="project" value="InterPro"/>
</dbReference>
<organism evidence="7">
    <name type="scientific">Oncocephalus sp</name>
    <dbReference type="NCBI Taxonomy" id="2944721"/>
    <lineage>
        <taxon>Eukaryota</taxon>
        <taxon>Metazoa</taxon>
        <taxon>Ecdysozoa</taxon>
        <taxon>Arthropoda</taxon>
        <taxon>Hexapoda</taxon>
        <taxon>Insecta</taxon>
        <taxon>Pterygota</taxon>
        <taxon>Neoptera</taxon>
        <taxon>Paraneoptera</taxon>
        <taxon>Hemiptera</taxon>
        <taxon>Heteroptera</taxon>
        <taxon>Panheteroptera</taxon>
        <taxon>Cimicomorpha</taxon>
        <taxon>Reduviidae</taxon>
        <taxon>Stenopodainae</taxon>
        <taxon>Oncocephalus</taxon>
    </lineage>
</organism>
<dbReference type="CDD" id="cd00041">
    <property type="entry name" value="CUB"/>
    <property type="match status" value="1"/>
</dbReference>
<dbReference type="PROSITE" id="PS01180">
    <property type="entry name" value="CUB"/>
    <property type="match status" value="1"/>
</dbReference>
<dbReference type="InterPro" id="IPR009003">
    <property type="entry name" value="Peptidase_S1_PA"/>
</dbReference>
<dbReference type="EMBL" id="PP517528">
    <property type="protein sequence ID" value="WXI02778.1"/>
    <property type="molecule type" value="mRNA"/>
</dbReference>
<keyword evidence="3 7" id="KW-0645">Protease</keyword>
<feature type="domain" description="CUB" evidence="5">
    <location>
        <begin position="21"/>
        <end position="118"/>
    </location>
</feature>
<dbReference type="Pfam" id="PF00431">
    <property type="entry name" value="CUB"/>
    <property type="match status" value="1"/>
</dbReference>
<proteinExistence type="evidence at transcript level"/>
<keyword evidence="1" id="KW-1015">Disulfide bond</keyword>
<comment type="caution">
    <text evidence="2">Lacks conserved residue(s) required for the propagation of feature annotation.</text>
</comment>
<dbReference type="SUPFAM" id="SSF49854">
    <property type="entry name" value="Spermadhesin, CUB domain"/>
    <property type="match status" value="1"/>
</dbReference>
<feature type="chain" id="PRO_5044267225" evidence="4">
    <location>
        <begin position="22"/>
        <end position="551"/>
    </location>
</feature>
<dbReference type="FunFam" id="2.40.10.10:FF:000068">
    <property type="entry name" value="transmembrane protease serine 2"/>
    <property type="match status" value="1"/>
</dbReference>
<evidence type="ECO:0000313" key="7">
    <source>
        <dbReference type="EMBL" id="WXI02778.1"/>
    </source>
</evidence>
<dbReference type="Pfam" id="PF00089">
    <property type="entry name" value="Trypsin"/>
    <property type="match status" value="1"/>
</dbReference>
<dbReference type="InterPro" id="IPR043504">
    <property type="entry name" value="Peptidase_S1_PA_chymotrypsin"/>
</dbReference>
<dbReference type="PROSITE" id="PS00135">
    <property type="entry name" value="TRYPSIN_SER"/>
    <property type="match status" value="1"/>
</dbReference>
<dbReference type="CDD" id="cd00190">
    <property type="entry name" value="Tryp_SPc"/>
    <property type="match status" value="1"/>
</dbReference>
<dbReference type="PANTHER" id="PTHR24252:SF7">
    <property type="entry name" value="HYALIN"/>
    <property type="match status" value="1"/>
</dbReference>
<dbReference type="PROSITE" id="PS00134">
    <property type="entry name" value="TRYPSIN_HIS"/>
    <property type="match status" value="1"/>
</dbReference>
<sequence length="551" mass="60972">MKRLLITLLVIISFILNGGWCAPEYRDIQLTMGGVTILESPGYPNTSPEPGTSILWSITAPEGSNIGIKCSDVRISPSEGCKKGFLLISHSGGKSAHICGSETELKVTSNDNRMTVHFELIWAAGMVRCRVRASGVLEPPPPTEPNPVDVKKVFLDPEGKSFFEISERPVPLEEKLVWEFITLPRYKIGMRCPSLWFTYTGNCLRGNVTIDLGAKQEVICDRVDNATYVSSGSKLSIKLETTRSTVGFLVCTLIATKGPHFEPWRNLPWNEEDSSEHGLAQIKGPKETTCNCGWSNKATSRILNGEEAGPNEFPWMAAFRYKGATMCGASIITEYHVLTAAHCTAPFSAEDATVAVGINHLEKLENAQIIQALEFINHKGYLKNFIVRNDISIVVLAEKINFNQKVGPVCIPVFEPPHLYGSYITSTGWGLMSPEEMETRDRYSLKKTKLKAISMKECNLAYEGRYDTAPASQMCGWAPKSGTCFGDSGGPHVWLDPETNRYTQVSITSEGDGCKLQKPGVQTSVHYYYPWILESIRGSKYSQAKVCTRIE</sequence>
<dbReference type="InterPro" id="IPR035914">
    <property type="entry name" value="Sperma_CUB_dom_sf"/>
</dbReference>
<evidence type="ECO:0000256" key="2">
    <source>
        <dbReference type="PROSITE-ProRule" id="PRU00059"/>
    </source>
</evidence>
<feature type="domain" description="Peptidase S1" evidence="6">
    <location>
        <begin position="302"/>
        <end position="537"/>
    </location>
</feature>
<dbReference type="PRINTS" id="PR00722">
    <property type="entry name" value="CHYMOTRYPSIN"/>
</dbReference>
<dbReference type="SMART" id="SM00020">
    <property type="entry name" value="Tryp_SPc"/>
    <property type="match status" value="1"/>
</dbReference>
<evidence type="ECO:0000256" key="3">
    <source>
        <dbReference type="RuleBase" id="RU363034"/>
    </source>
</evidence>
<dbReference type="InterPro" id="IPR018114">
    <property type="entry name" value="TRYPSIN_HIS"/>
</dbReference>
<dbReference type="PANTHER" id="PTHR24252">
    <property type="entry name" value="ACROSIN-RELATED"/>
    <property type="match status" value="1"/>
</dbReference>
<dbReference type="InterPro" id="IPR001314">
    <property type="entry name" value="Peptidase_S1A"/>
</dbReference>
<feature type="signal peptide" evidence="4">
    <location>
        <begin position="1"/>
        <end position="21"/>
    </location>
</feature>
<evidence type="ECO:0000259" key="5">
    <source>
        <dbReference type="PROSITE" id="PS01180"/>
    </source>
</evidence>
<dbReference type="SUPFAM" id="SSF50494">
    <property type="entry name" value="Trypsin-like serine proteases"/>
    <property type="match status" value="1"/>
</dbReference>
<dbReference type="PROSITE" id="PS50240">
    <property type="entry name" value="TRYPSIN_DOM"/>
    <property type="match status" value="1"/>
</dbReference>
<dbReference type="InterPro" id="IPR000859">
    <property type="entry name" value="CUB_dom"/>
</dbReference>
<evidence type="ECO:0000256" key="4">
    <source>
        <dbReference type="SAM" id="SignalP"/>
    </source>
</evidence>
<reference evidence="7" key="1">
    <citation type="submission" date="2024-03" db="EMBL/GenBank/DDBJ databases">
        <title>Venom adaptation and exaptation during the trophic switch to blood-feeding by kissing bugs (Reduviidae: Triatominae).</title>
        <authorList>
            <person name="Zdenek C.N."/>
            <person name="Cardoso F.C."/>
            <person name="Robinson S.D."/>
            <person name="Mercedes R.S."/>
            <person name="Raidjoe E.R."/>
            <person name="Hernandez-Vargas M.J."/>
            <person name="Jin J."/>
            <person name="Corzo G."/>
            <person name="Vetter I."/>
            <person name="King G.F."/>
            <person name="Fry B.G."/>
            <person name="Walker A."/>
        </authorList>
    </citation>
    <scope>NUCLEOTIDE SEQUENCE</scope>
</reference>